<dbReference type="Pfam" id="PF00018">
    <property type="entry name" value="SH3_1"/>
    <property type="match status" value="1"/>
</dbReference>
<dbReference type="SUPFAM" id="SSF50044">
    <property type="entry name" value="SH3-domain"/>
    <property type="match status" value="1"/>
</dbReference>
<organism evidence="5 6">
    <name type="scientific">Reticulomyxa filosa</name>
    <dbReference type="NCBI Taxonomy" id="46433"/>
    <lineage>
        <taxon>Eukaryota</taxon>
        <taxon>Sar</taxon>
        <taxon>Rhizaria</taxon>
        <taxon>Retaria</taxon>
        <taxon>Foraminifera</taxon>
        <taxon>Monothalamids</taxon>
        <taxon>Reticulomyxidae</taxon>
        <taxon>Reticulomyxa</taxon>
    </lineage>
</organism>
<keyword evidence="6" id="KW-1185">Reference proteome</keyword>
<dbReference type="AlphaFoldDB" id="X6NH70"/>
<protein>
    <recommendedName>
        <fullName evidence="4">SH3 domain-containing protein</fullName>
    </recommendedName>
</protein>
<dbReference type="OrthoDB" id="10254720at2759"/>
<sequence length="360" mass="42044">MKLKYIQIVILMPLLLDLRNLIASVLKTNITILQKNWTSKTVFYENSCILYEDNIILFEILQLLQWIKITFFLQLQTLLFIRAFFGIKTVINNFKQKKGPTQIAVPVMERSKNESEGVWMTVIYDFAGEPSSSELSVKREEKVLVKDLDPDLNGWAYVEVGNNRKGYIPASYLGLEDQKSKKHTAFDNTIICSFHREFVPEIQDLTNYFSRFGKIVNKVQIIVDQQKQIPISAITFEDSASCDGVIEQGTQHRIPTQTDESTPPIIRRLKTFSICDKEIVAFFFFADPLKQHLSMIILPFYQYFFSIIEKKLLENITRIERRNKKRKLNRSDKIKLLSRVNQGKWLHSKAKKFLESDKKQ</sequence>
<dbReference type="InterPro" id="IPR036028">
    <property type="entry name" value="SH3-like_dom_sf"/>
</dbReference>
<gene>
    <name evidence="5" type="ORF">RFI_11895</name>
</gene>
<dbReference type="Proteomes" id="UP000023152">
    <property type="component" value="Unassembled WGS sequence"/>
</dbReference>
<evidence type="ECO:0000313" key="6">
    <source>
        <dbReference type="Proteomes" id="UP000023152"/>
    </source>
</evidence>
<keyword evidence="3" id="KW-0732">Signal</keyword>
<dbReference type="Gene3D" id="2.30.30.40">
    <property type="entry name" value="SH3 Domains"/>
    <property type="match status" value="1"/>
</dbReference>
<dbReference type="CDD" id="cd00174">
    <property type="entry name" value="SH3"/>
    <property type="match status" value="1"/>
</dbReference>
<proteinExistence type="predicted"/>
<dbReference type="EMBL" id="ASPP01008671">
    <property type="protein sequence ID" value="ETO25243.1"/>
    <property type="molecule type" value="Genomic_DNA"/>
</dbReference>
<evidence type="ECO:0000259" key="4">
    <source>
        <dbReference type="PROSITE" id="PS50002"/>
    </source>
</evidence>
<keyword evidence="1 2" id="KW-0728">SH3 domain</keyword>
<reference evidence="5 6" key="1">
    <citation type="journal article" date="2013" name="Curr. Biol.">
        <title>The Genome of the Foraminiferan Reticulomyxa filosa.</title>
        <authorList>
            <person name="Glockner G."/>
            <person name="Hulsmann N."/>
            <person name="Schleicher M."/>
            <person name="Noegel A.A."/>
            <person name="Eichinger L."/>
            <person name="Gallinger C."/>
            <person name="Pawlowski J."/>
            <person name="Sierra R."/>
            <person name="Euteneuer U."/>
            <person name="Pillet L."/>
            <person name="Moustafa A."/>
            <person name="Platzer M."/>
            <person name="Groth M."/>
            <person name="Szafranski K."/>
            <person name="Schliwa M."/>
        </authorList>
    </citation>
    <scope>NUCLEOTIDE SEQUENCE [LARGE SCALE GENOMIC DNA]</scope>
</reference>
<name>X6NH70_RETFI</name>
<feature type="chain" id="PRO_5004975643" description="SH3 domain-containing protein" evidence="3">
    <location>
        <begin position="28"/>
        <end position="360"/>
    </location>
</feature>
<evidence type="ECO:0000256" key="3">
    <source>
        <dbReference type="SAM" id="SignalP"/>
    </source>
</evidence>
<feature type="signal peptide" evidence="3">
    <location>
        <begin position="1"/>
        <end position="27"/>
    </location>
</feature>
<evidence type="ECO:0000256" key="1">
    <source>
        <dbReference type="ARBA" id="ARBA00022443"/>
    </source>
</evidence>
<evidence type="ECO:0000313" key="5">
    <source>
        <dbReference type="EMBL" id="ETO25243.1"/>
    </source>
</evidence>
<comment type="caution">
    <text evidence="5">The sequence shown here is derived from an EMBL/GenBank/DDBJ whole genome shotgun (WGS) entry which is preliminary data.</text>
</comment>
<dbReference type="SMART" id="SM00326">
    <property type="entry name" value="SH3"/>
    <property type="match status" value="1"/>
</dbReference>
<dbReference type="InterPro" id="IPR001452">
    <property type="entry name" value="SH3_domain"/>
</dbReference>
<evidence type="ECO:0000256" key="2">
    <source>
        <dbReference type="PROSITE-ProRule" id="PRU00192"/>
    </source>
</evidence>
<feature type="domain" description="SH3" evidence="4">
    <location>
        <begin position="115"/>
        <end position="178"/>
    </location>
</feature>
<accession>X6NH70</accession>
<dbReference type="PROSITE" id="PS50002">
    <property type="entry name" value="SH3"/>
    <property type="match status" value="1"/>
</dbReference>